<feature type="compositionally biased region" description="Polar residues" evidence="4">
    <location>
        <begin position="417"/>
        <end position="430"/>
    </location>
</feature>
<evidence type="ECO:0000313" key="8">
    <source>
        <dbReference type="RefSeq" id="XP_036361115.1"/>
    </source>
</evidence>
<feature type="compositionally biased region" description="Polar residues" evidence="4">
    <location>
        <begin position="543"/>
        <end position="555"/>
    </location>
</feature>
<dbReference type="GO" id="GO:0005737">
    <property type="term" value="C:cytoplasm"/>
    <property type="evidence" value="ECO:0007669"/>
    <property type="project" value="TreeGrafter"/>
</dbReference>
<dbReference type="GO" id="GO:0016197">
    <property type="term" value="P:endosomal transport"/>
    <property type="evidence" value="ECO:0007669"/>
    <property type="project" value="TreeGrafter"/>
</dbReference>
<dbReference type="Gene3D" id="2.30.29.30">
    <property type="entry name" value="Pleckstrin-homology domain (PH domain)/Phosphotyrosine-binding domain (PTB)"/>
    <property type="match status" value="1"/>
</dbReference>
<dbReference type="GO" id="GO:0005085">
    <property type="term" value="F:guanyl-nucleotide exchange factor activity"/>
    <property type="evidence" value="ECO:0007669"/>
    <property type="project" value="UniProtKB-KW"/>
</dbReference>
<feature type="repeat" description="RCC1" evidence="3">
    <location>
        <begin position="108"/>
        <end position="161"/>
    </location>
</feature>
<dbReference type="InterPro" id="IPR059093">
    <property type="entry name" value="HA_Alsin"/>
</dbReference>
<feature type="domain" description="DH" evidence="5">
    <location>
        <begin position="911"/>
        <end position="1097"/>
    </location>
</feature>
<dbReference type="Pfam" id="PF25383">
    <property type="entry name" value="PH_alsin"/>
    <property type="match status" value="1"/>
</dbReference>
<sequence length="1899" mass="213036">MSDVADTKRSYFVATPPFNNHFHVTAYCQQSHSWITCLFPRHYRKITSRNSTIRSILTNCEEEKDGIVCLWEGYYGDIRLQTFDIFSNKVIKRVSLGFDHSLFISQEAEVFALGSNSHCQLGLNGLTKTSITTPQILEIFNGKEITEVACGKQYSAAVSSSGDVFTWGDSTKDQCGLGRSEIISNPEQVTFRLTEDKCKHGIPMPEEKILIRQVACGETHTLAISCRGELWVWGSGMGLGLGEQTTSPVPERVEDLLEYNVLDVSCGLSHSIALVEKQGAIGTPKKMSSDMRFHKYYPPTCAKCNQEIYSYIETNDLCIISDEHTCCKKPDNKAPITRSESLKNESLSNSAPCLTKETDSSSAYESSQLTSESTEPSEINSSNGITGGKSQSCSNINKPFVSSQEPEEKHTTDLKTGENQSQNGQIVNLTTKDEVIQTSQSEEKSACETKAADSSCPTNSVAECDNKLKPRLTNDAIQATLDNNMESEANGNTIPNTANSEEFQEHSKENNSVQKIVDSSDNSETPVKNSVDSKGDLADDADCNNSHSSQPSTTVSMENIVQKSHILDEDEAREFLAKQLCNREDSDTDLGCQHPIKSRLENLLISVPETSVAVVQQVTDLTHRAISTFRSSVGSMADSFGFVSGQGIELDGLSKSSSIDSNLQSDTDSPNLSRRDSVFTYDTSVSEDLWRRRSGSTDDILLSERSDSHSSLRALWRRSKRLEKDRQTHKKDEKSVSQCSSIEPLPYFETEVWCWGKNSKGQLGLGDGIERDRPRCVKTLNSKNCTKVVAGSQHSLALTAYSQVFSWGFNAYGQLGHTESPSVPSPVKFVANCLVWDIAAGDNHSLFLTDSGGFHPDVYYSGKQPSENQFSSVTKTGKPMVLNTLRKTGWIRSLQAGGISCGCLVGKSSSGQTATAFELALSERNFYSKLNKIATKFLSPLKTSMFLCAMESSYYKSVFTAHIDAFLDLTNKIGENCVQLTRLIRGNEDITHSRMFQKSKELIEYFKNYSLRFGDMLAINGFEHCTKIGNSYFEKIQNVFTEILDESTSEKMNYASILQRILQYPLHRPNEYGHMINKLSMGYPSDSEMRSLLNSISIKWDTLKMSSTEEHNIADKTRLFWESSSQKLVDTLRTPERRLLYDTKQNPLTQASAGRFFVHNFHLFNDIFVHIHGSAINEFPLETVWVDTSSESEQTQDSLQIITPEETFVLTVTSSASKTEWLIKLNSAINNCYRPRKSTSTSGCSQVEMNRFNPPLVRQAQHKFTKHSTFKDAVYNGAWMKGKLHGFGEMKWPDGRRYIGKFKNGLQHGNGKYIVPKSDSEEIYEGCWKEGKMNGLGSVMYPSGDRYQGYFKDGQKFGHGVLRQGKHMSSVASVYIGEWMADKRNGYGVLDDVLRGEKYMGMWQDDQKHGGGIVVTLDGMYFEGNFVQGKLSGFGLMLTDDDSCYEGEFSGITQLNGKGTLRLPNGDSLEGHFTGSWNVGIKVNATFHKNLPPETVKKADLTYGIHSKTYGTLSVPADRKWEDIFSHCKSMLGYNGEGKADPAKAWQAVAVMISSGKKSLSDQDYNCSLSKIRLMSCTLDELEKIPPYSEGKMTVEYYHKIASYLSKAFDTKFHPIGKLIDGLVEVFRAAYIGIGAHPRLLLHAVQEIKSYVKKVYRVIRILFPDLPSSSKPVRIYSCNRVPPAEDSELKSEQDFMVSDNPDESEVVTPARLLHPLLLPKIYPPLFDLYALYNDKEDEKYWERVWKLNRQGDMALMAYLGIDQKFWLIEDKIFQGNRQKLSEIRDQCYAAAVDMLQQISTAFSPCEKLAVIQRTFLEITKVYPVLAVQVTLDEDYIWCMDDLFPIFQYVVVRSKIRHLGAEIHLIDDLMEQHLEYGELGIMFTTLKACYFQIQHEKMPG</sequence>
<dbReference type="PANTHER" id="PTHR46089">
    <property type="entry name" value="ALSIN HOMOLOG"/>
    <property type="match status" value="1"/>
</dbReference>
<accession>A0A7E6F1G6</accession>
<organism evidence="7 8">
    <name type="scientific">Octopus sinensis</name>
    <name type="common">East Asian common octopus</name>
    <dbReference type="NCBI Taxonomy" id="2607531"/>
    <lineage>
        <taxon>Eukaryota</taxon>
        <taxon>Metazoa</taxon>
        <taxon>Spiralia</taxon>
        <taxon>Lophotrochozoa</taxon>
        <taxon>Mollusca</taxon>
        <taxon>Cephalopoda</taxon>
        <taxon>Coleoidea</taxon>
        <taxon>Octopodiformes</taxon>
        <taxon>Octopoda</taxon>
        <taxon>Incirrata</taxon>
        <taxon>Octopodidae</taxon>
        <taxon>Octopus</taxon>
    </lineage>
</organism>
<dbReference type="RefSeq" id="XP_036361115.1">
    <property type="nucleotide sequence ID" value="XM_036505222.1"/>
</dbReference>
<dbReference type="InterPro" id="IPR003409">
    <property type="entry name" value="MORN"/>
</dbReference>
<dbReference type="SUPFAM" id="SSF109993">
    <property type="entry name" value="VPS9 domain"/>
    <property type="match status" value="1"/>
</dbReference>
<dbReference type="InterPro" id="IPR000408">
    <property type="entry name" value="Reg_chr_condens"/>
</dbReference>
<dbReference type="Proteomes" id="UP000515154">
    <property type="component" value="Linkage group LG8"/>
</dbReference>
<keyword evidence="2" id="KW-0677">Repeat</keyword>
<keyword evidence="7" id="KW-1185">Reference proteome</keyword>
<dbReference type="Pfam" id="PF02204">
    <property type="entry name" value="VPS9"/>
    <property type="match status" value="1"/>
</dbReference>
<dbReference type="Gene3D" id="2.130.10.30">
    <property type="entry name" value="Regulator of chromosome condensation 1/beta-lactamase-inhibitor protein II"/>
    <property type="match status" value="2"/>
</dbReference>
<evidence type="ECO:0000259" key="6">
    <source>
        <dbReference type="PROSITE" id="PS51205"/>
    </source>
</evidence>
<evidence type="ECO:0000259" key="5">
    <source>
        <dbReference type="PROSITE" id="PS50010"/>
    </source>
</evidence>
<proteinExistence type="predicted"/>
<dbReference type="InterPro" id="IPR051984">
    <property type="entry name" value="Alsin"/>
</dbReference>
<dbReference type="Pfam" id="PF02493">
    <property type="entry name" value="MORN"/>
    <property type="match status" value="7"/>
</dbReference>
<dbReference type="Pfam" id="PF26202">
    <property type="entry name" value="HA_Alsin"/>
    <property type="match status" value="1"/>
</dbReference>
<dbReference type="GO" id="GO:0031267">
    <property type="term" value="F:small GTPase binding"/>
    <property type="evidence" value="ECO:0007669"/>
    <property type="project" value="TreeGrafter"/>
</dbReference>
<dbReference type="PANTHER" id="PTHR46089:SF2">
    <property type="entry name" value="ALSIN HOMOLOG"/>
    <property type="match status" value="1"/>
</dbReference>
<dbReference type="InterPro" id="IPR000219">
    <property type="entry name" value="DH_dom"/>
</dbReference>
<dbReference type="InterPro" id="IPR057248">
    <property type="entry name" value="Alsin-like_PH"/>
</dbReference>
<feature type="region of interest" description="Disordered" evidence="4">
    <location>
        <begin position="484"/>
        <end position="555"/>
    </location>
</feature>
<feature type="compositionally biased region" description="Polar residues" evidence="4">
    <location>
        <begin position="510"/>
        <end position="530"/>
    </location>
</feature>
<dbReference type="Pfam" id="PF00415">
    <property type="entry name" value="RCC1"/>
    <property type="match status" value="5"/>
</dbReference>
<dbReference type="InterPro" id="IPR003123">
    <property type="entry name" value="VPS9"/>
</dbReference>
<feature type="region of interest" description="Disordered" evidence="4">
    <location>
        <begin position="655"/>
        <end position="675"/>
    </location>
</feature>
<dbReference type="SUPFAM" id="SSF50985">
    <property type="entry name" value="RCC1/BLIP-II"/>
    <property type="match status" value="2"/>
</dbReference>
<dbReference type="SUPFAM" id="SSF48065">
    <property type="entry name" value="DBL homology domain (DH-domain)"/>
    <property type="match status" value="1"/>
</dbReference>
<name>A0A7E6F1G6_9MOLL</name>
<evidence type="ECO:0000256" key="2">
    <source>
        <dbReference type="ARBA" id="ARBA00022737"/>
    </source>
</evidence>
<feature type="domain" description="VPS9" evidence="6">
    <location>
        <begin position="1749"/>
        <end position="1899"/>
    </location>
</feature>
<dbReference type="InterPro" id="IPR035899">
    <property type="entry name" value="DBL_dom_sf"/>
</dbReference>
<dbReference type="InterPro" id="IPR011993">
    <property type="entry name" value="PH-like_dom_sf"/>
</dbReference>
<feature type="compositionally biased region" description="Polar residues" evidence="4">
    <location>
        <begin position="484"/>
        <end position="501"/>
    </location>
</feature>
<feature type="repeat" description="RCC1" evidence="3">
    <location>
        <begin position="228"/>
        <end position="277"/>
    </location>
</feature>
<dbReference type="Gene3D" id="2.20.110.10">
    <property type="entry name" value="Histone H3 K4-specific methyltransferase SET7/9 N-terminal domain"/>
    <property type="match status" value="4"/>
</dbReference>
<feature type="compositionally biased region" description="Basic and acidic residues" evidence="4">
    <location>
        <begin position="431"/>
        <end position="451"/>
    </location>
</feature>
<dbReference type="SMART" id="SM00698">
    <property type="entry name" value="MORN"/>
    <property type="match status" value="7"/>
</dbReference>
<evidence type="ECO:0000256" key="4">
    <source>
        <dbReference type="SAM" id="MobiDB-lite"/>
    </source>
</evidence>
<feature type="compositionally biased region" description="Polar residues" evidence="4">
    <location>
        <begin position="655"/>
        <end position="672"/>
    </location>
</feature>
<evidence type="ECO:0000313" key="7">
    <source>
        <dbReference type="Proteomes" id="UP000515154"/>
    </source>
</evidence>
<dbReference type="PROSITE" id="PS51205">
    <property type="entry name" value="VPS9"/>
    <property type="match status" value="1"/>
</dbReference>
<dbReference type="PROSITE" id="PS00626">
    <property type="entry name" value="RCC1_2"/>
    <property type="match status" value="2"/>
</dbReference>
<evidence type="ECO:0000256" key="3">
    <source>
        <dbReference type="PROSITE-ProRule" id="PRU00235"/>
    </source>
</evidence>
<dbReference type="Gene3D" id="1.20.1050.80">
    <property type="entry name" value="VPS9 domain"/>
    <property type="match status" value="1"/>
</dbReference>
<feature type="compositionally biased region" description="Polar residues" evidence="4">
    <location>
        <begin position="360"/>
        <end position="404"/>
    </location>
</feature>
<reference evidence="8" key="1">
    <citation type="submission" date="2025-08" db="UniProtKB">
        <authorList>
            <consortium name="RefSeq"/>
        </authorList>
    </citation>
    <scope>IDENTIFICATION</scope>
</reference>
<gene>
    <name evidence="8" type="primary">LOC115214897</name>
</gene>
<dbReference type="SUPFAM" id="SSF50729">
    <property type="entry name" value="PH domain-like"/>
    <property type="match status" value="1"/>
</dbReference>
<dbReference type="PROSITE" id="PS50010">
    <property type="entry name" value="DH_2"/>
    <property type="match status" value="1"/>
</dbReference>
<dbReference type="PROSITE" id="PS50012">
    <property type="entry name" value="RCC1_3"/>
    <property type="match status" value="5"/>
</dbReference>
<dbReference type="PRINTS" id="PR00633">
    <property type="entry name" value="RCCNDNSATION"/>
</dbReference>
<feature type="compositionally biased region" description="Basic and acidic residues" evidence="4">
    <location>
        <begin position="406"/>
        <end position="416"/>
    </location>
</feature>
<dbReference type="SUPFAM" id="SSF82185">
    <property type="entry name" value="Histone H3 K4-specific methyltransferase SET7/9 N-terminal domain"/>
    <property type="match status" value="2"/>
</dbReference>
<dbReference type="InterPro" id="IPR037191">
    <property type="entry name" value="VPS9_dom_sf"/>
</dbReference>
<protein>
    <submittedName>
        <fullName evidence="8">Alsin isoform X1</fullName>
    </submittedName>
</protein>
<feature type="region of interest" description="Disordered" evidence="4">
    <location>
        <begin position="330"/>
        <end position="463"/>
    </location>
</feature>
<feature type="repeat" description="RCC1" evidence="3">
    <location>
        <begin position="802"/>
        <end position="851"/>
    </location>
</feature>
<dbReference type="InterPro" id="IPR009091">
    <property type="entry name" value="RCC1/BLIP-II"/>
</dbReference>
<evidence type="ECO:0000256" key="1">
    <source>
        <dbReference type="ARBA" id="ARBA00022658"/>
    </source>
</evidence>
<dbReference type="Pfam" id="PF25389">
    <property type="entry name" value="DH_ALS2"/>
    <property type="match status" value="1"/>
</dbReference>
<keyword evidence="1" id="KW-0344">Guanine-nucleotide releasing factor</keyword>
<feature type="repeat" description="RCC1" evidence="3">
    <location>
        <begin position="750"/>
        <end position="801"/>
    </location>
</feature>
<feature type="repeat" description="RCC1" evidence="3">
    <location>
        <begin position="162"/>
        <end position="227"/>
    </location>
</feature>